<dbReference type="Gene3D" id="1.10.150.130">
    <property type="match status" value="1"/>
</dbReference>
<protein>
    <submittedName>
        <fullName evidence="6">Site-specific integrase</fullName>
    </submittedName>
    <submittedName>
        <fullName evidence="7">Site-specific recombinase XerD</fullName>
    </submittedName>
</protein>
<dbReference type="InterPro" id="IPR011010">
    <property type="entry name" value="DNA_brk_join_enz"/>
</dbReference>
<feature type="domain" description="Tyr recombinase" evidence="4">
    <location>
        <begin position="119"/>
        <end position="335"/>
    </location>
</feature>
<evidence type="ECO:0000313" key="9">
    <source>
        <dbReference type="Proteomes" id="UP000296733"/>
    </source>
</evidence>
<dbReference type="RefSeq" id="WP_103989948.1">
    <property type="nucleotide sequence ID" value="NZ_CP031311.1"/>
</dbReference>
<sequence length="344" mass="39267">MSERNRRDPGALSPREAVERYLRRRKSDATEASVTTWRYRLKLFVEWCDDVGIERVDEIGRLDLDEYFGVRSDAVAPATLEGEMWTLRMFVDFLEDLGAVDDGFAEAVRIPDVDEDDRSNEVRLDAAAALPLLEYYREGHRRASREHVFLELAWVTGARQGGLRALDVRDAYLDEDYVDFVHRPGTGTPLKNKSRGERPVALPHDTTIVLEEWIDENRPDVRDDHGRAPLLASAAGRPVAGTVRSWSYVATIPCLHSACPHGRDRATCEWAHYKHASKCPSSRSPHQIRTGSITWQLDIGIPPEVVANRVNSSVSTIEQHYDVADPRERMEERRRHHINRKIDL</sequence>
<evidence type="ECO:0000259" key="5">
    <source>
        <dbReference type="PROSITE" id="PS51900"/>
    </source>
</evidence>
<dbReference type="Gene3D" id="1.10.443.10">
    <property type="entry name" value="Intergrase catalytic core"/>
    <property type="match status" value="1"/>
</dbReference>
<dbReference type="GeneID" id="39857846"/>
<dbReference type="GO" id="GO:0003677">
    <property type="term" value="F:DNA binding"/>
    <property type="evidence" value="ECO:0007669"/>
    <property type="project" value="UniProtKB-UniRule"/>
</dbReference>
<dbReference type="Proteomes" id="UP000296733">
    <property type="component" value="Chromosome"/>
</dbReference>
<dbReference type="PROSITE" id="PS51900">
    <property type="entry name" value="CB"/>
    <property type="match status" value="1"/>
</dbReference>
<dbReference type="CDD" id="cd00397">
    <property type="entry name" value="DNA_BRE_C"/>
    <property type="match status" value="1"/>
</dbReference>
<keyword evidence="2" id="KW-0233">DNA recombination</keyword>
<evidence type="ECO:0000256" key="1">
    <source>
        <dbReference type="ARBA" id="ARBA00023125"/>
    </source>
</evidence>
<reference evidence="6 9" key="2">
    <citation type="journal article" date="2019" name="Nat. Commun.">
        <title>A new type of DNA phosphorothioation-based antiviral system in archaea.</title>
        <authorList>
            <person name="Xiong L."/>
            <person name="Liu S."/>
            <person name="Chen S."/>
            <person name="Xiao Y."/>
            <person name="Zhu B."/>
            <person name="Gao Y."/>
            <person name="Zhang Y."/>
            <person name="Chen B."/>
            <person name="Luo J."/>
            <person name="Deng Z."/>
            <person name="Chen X."/>
            <person name="Wang L."/>
            <person name="Chen S."/>
        </authorList>
    </citation>
    <scope>NUCLEOTIDE SEQUENCE [LARGE SCALE GENOMIC DNA]</scope>
    <source>
        <strain evidence="6 9">CGMCC 1.10331</strain>
    </source>
</reference>
<evidence type="ECO:0000313" key="6">
    <source>
        <dbReference type="EMBL" id="QCC47450.1"/>
    </source>
</evidence>
<dbReference type="EMBL" id="CP031311">
    <property type="protein sequence ID" value="QCC47450.1"/>
    <property type="molecule type" value="Genomic_DNA"/>
</dbReference>
<dbReference type="AlphaFoldDB" id="A0A1H5SZ03"/>
<keyword evidence="8" id="KW-1185">Reference proteome</keyword>
<evidence type="ECO:0000256" key="2">
    <source>
        <dbReference type="ARBA" id="ARBA00023172"/>
    </source>
</evidence>
<dbReference type="InterPro" id="IPR010998">
    <property type="entry name" value="Integrase_recombinase_N"/>
</dbReference>
<name>A0A1H5SZ03_9EURY</name>
<evidence type="ECO:0000313" key="7">
    <source>
        <dbReference type="EMBL" id="SEF55749.1"/>
    </source>
</evidence>
<dbReference type="GO" id="GO:0006310">
    <property type="term" value="P:DNA recombination"/>
    <property type="evidence" value="ECO:0007669"/>
    <property type="project" value="UniProtKB-KW"/>
</dbReference>
<feature type="domain" description="Core-binding (CB)" evidence="5">
    <location>
        <begin position="12"/>
        <end position="95"/>
    </location>
</feature>
<dbReference type="EMBL" id="FNVN01000001">
    <property type="protein sequence ID" value="SEF55749.1"/>
    <property type="molecule type" value="Genomic_DNA"/>
</dbReference>
<dbReference type="InterPro" id="IPR013762">
    <property type="entry name" value="Integrase-like_cat_sf"/>
</dbReference>
<dbReference type="InterPro" id="IPR044068">
    <property type="entry name" value="CB"/>
</dbReference>
<gene>
    <name evidence="6" type="ORF">DV707_07115</name>
    <name evidence="7" type="ORF">SAMN04488133_0121</name>
</gene>
<dbReference type="GO" id="GO:0015074">
    <property type="term" value="P:DNA integration"/>
    <property type="evidence" value="ECO:0007669"/>
    <property type="project" value="InterPro"/>
</dbReference>
<dbReference type="SUPFAM" id="SSF56349">
    <property type="entry name" value="DNA breaking-rejoining enzymes"/>
    <property type="match status" value="1"/>
</dbReference>
<dbReference type="PROSITE" id="PS51898">
    <property type="entry name" value="TYR_RECOMBINASE"/>
    <property type="match status" value="1"/>
</dbReference>
<organism evidence="7 8">
    <name type="scientific">Halobellus limi</name>
    <dbReference type="NCBI Taxonomy" id="699433"/>
    <lineage>
        <taxon>Archaea</taxon>
        <taxon>Methanobacteriati</taxon>
        <taxon>Methanobacteriota</taxon>
        <taxon>Stenosarchaea group</taxon>
        <taxon>Halobacteria</taxon>
        <taxon>Halobacteriales</taxon>
        <taxon>Haloferacaceae</taxon>
        <taxon>Halobellus</taxon>
    </lineage>
</organism>
<dbReference type="KEGG" id="hlm:DV707_07115"/>
<evidence type="ECO:0000259" key="4">
    <source>
        <dbReference type="PROSITE" id="PS51898"/>
    </source>
</evidence>
<keyword evidence="1 3" id="KW-0238">DNA-binding</keyword>
<dbReference type="Proteomes" id="UP000236740">
    <property type="component" value="Unassembled WGS sequence"/>
</dbReference>
<dbReference type="InterPro" id="IPR002104">
    <property type="entry name" value="Integrase_catalytic"/>
</dbReference>
<reference evidence="7 8" key="1">
    <citation type="submission" date="2016-10" db="EMBL/GenBank/DDBJ databases">
        <authorList>
            <person name="de Groot N.N."/>
        </authorList>
    </citation>
    <scope>NUCLEOTIDE SEQUENCE [LARGE SCALE GENOMIC DNA]</scope>
    <source>
        <strain evidence="7 8">CGMCC 1.10331</strain>
    </source>
</reference>
<evidence type="ECO:0000256" key="3">
    <source>
        <dbReference type="PROSITE-ProRule" id="PRU01248"/>
    </source>
</evidence>
<proteinExistence type="predicted"/>
<evidence type="ECO:0000313" key="8">
    <source>
        <dbReference type="Proteomes" id="UP000236740"/>
    </source>
</evidence>
<accession>A0A1H5SZ03</accession>
<dbReference type="OrthoDB" id="198497at2157"/>